<keyword evidence="2" id="KW-1185">Reference proteome</keyword>
<evidence type="ECO:0000313" key="1">
    <source>
        <dbReference type="EMBL" id="RCI11000.1"/>
    </source>
</evidence>
<gene>
    <name evidence="1" type="ORF">L249_5411</name>
</gene>
<proteinExistence type="predicted"/>
<sequence length="82" mass="9100">MQFEDGEGGNRLTECEASHVQWINKKVREDSTGSTGNGTTPGGYFWLGLRAHNRHQETSLLSLNSKLAVKRLDAELVLADTR</sequence>
<reference evidence="1 2" key="1">
    <citation type="journal article" date="2015" name="BMC Genomics">
        <title>Insights from the genome of Ophiocordyceps polyrhachis-furcata to pathogenicity and host specificity in insect fungi.</title>
        <authorList>
            <person name="Wichadakul D."/>
            <person name="Kobmoo N."/>
            <person name="Ingsriswang S."/>
            <person name="Tangphatsornruang S."/>
            <person name="Chantasingh D."/>
            <person name="Luangsa-ard J.J."/>
            <person name="Eurwilaichitr L."/>
        </authorList>
    </citation>
    <scope>NUCLEOTIDE SEQUENCE [LARGE SCALE GENOMIC DNA]</scope>
    <source>
        <strain evidence="1 2">BCC 54312</strain>
    </source>
</reference>
<accession>A0A367L996</accession>
<evidence type="ECO:0000313" key="2">
    <source>
        <dbReference type="Proteomes" id="UP000253664"/>
    </source>
</evidence>
<name>A0A367L996_9HYPO</name>
<dbReference type="Proteomes" id="UP000253664">
    <property type="component" value="Unassembled WGS sequence"/>
</dbReference>
<dbReference type="AlphaFoldDB" id="A0A367L996"/>
<organism evidence="1 2">
    <name type="scientific">Ophiocordyceps polyrhachis-furcata BCC 54312</name>
    <dbReference type="NCBI Taxonomy" id="1330021"/>
    <lineage>
        <taxon>Eukaryota</taxon>
        <taxon>Fungi</taxon>
        <taxon>Dikarya</taxon>
        <taxon>Ascomycota</taxon>
        <taxon>Pezizomycotina</taxon>
        <taxon>Sordariomycetes</taxon>
        <taxon>Hypocreomycetidae</taxon>
        <taxon>Hypocreales</taxon>
        <taxon>Ophiocordycipitaceae</taxon>
        <taxon>Ophiocordyceps</taxon>
    </lineage>
</organism>
<comment type="caution">
    <text evidence="1">The sequence shown here is derived from an EMBL/GenBank/DDBJ whole genome shotgun (WGS) entry which is preliminary data.</text>
</comment>
<protein>
    <submittedName>
        <fullName evidence="1">Uncharacterized protein</fullName>
    </submittedName>
</protein>
<dbReference type="EMBL" id="LKCN02000011">
    <property type="protein sequence ID" value="RCI11000.1"/>
    <property type="molecule type" value="Genomic_DNA"/>
</dbReference>